<proteinExistence type="predicted"/>
<evidence type="ECO:0000313" key="1">
    <source>
        <dbReference type="EMBL" id="KAJ7999743.1"/>
    </source>
</evidence>
<comment type="caution">
    <text evidence="1">The sequence shown here is derived from an EMBL/GenBank/DDBJ whole genome shotgun (WGS) entry which is preliminary data.</text>
</comment>
<accession>A0ACC2G7L2</accession>
<reference evidence="1" key="1">
    <citation type="submission" date="2021-05" db="EMBL/GenBank/DDBJ databases">
        <authorList>
            <person name="Pan Q."/>
            <person name="Jouanno E."/>
            <person name="Zahm M."/>
            <person name="Klopp C."/>
            <person name="Cabau C."/>
            <person name="Louis A."/>
            <person name="Berthelot C."/>
            <person name="Parey E."/>
            <person name="Roest Crollius H."/>
            <person name="Montfort J."/>
            <person name="Robinson-Rechavi M."/>
            <person name="Bouchez O."/>
            <person name="Lampietro C."/>
            <person name="Lopez Roques C."/>
            <person name="Donnadieu C."/>
            <person name="Postlethwait J."/>
            <person name="Bobe J."/>
            <person name="Dillon D."/>
            <person name="Chandos A."/>
            <person name="von Hippel F."/>
            <person name="Guiguen Y."/>
        </authorList>
    </citation>
    <scope>NUCLEOTIDE SEQUENCE</scope>
    <source>
        <strain evidence="1">YG-Jan2019</strain>
    </source>
</reference>
<sequence>MAPSAQSHFMQSHSGTDPPPTQKGQPAGVRGHIRGKAQVSSTGHHRSTRGGGHMAETMQRCRRGKREEERTHPRPPHPGRGGTLPRLTGQHPLLQNHKSR</sequence>
<protein>
    <submittedName>
        <fullName evidence="1">Uncharacterized protein</fullName>
    </submittedName>
</protein>
<dbReference type="EMBL" id="CM055743">
    <property type="protein sequence ID" value="KAJ7999743.1"/>
    <property type="molecule type" value="Genomic_DNA"/>
</dbReference>
<name>A0ACC2G7L2_DALPE</name>
<keyword evidence="2" id="KW-1185">Reference proteome</keyword>
<dbReference type="Proteomes" id="UP001157502">
    <property type="component" value="Chromosome 16"/>
</dbReference>
<evidence type="ECO:0000313" key="2">
    <source>
        <dbReference type="Proteomes" id="UP001157502"/>
    </source>
</evidence>
<organism evidence="1 2">
    <name type="scientific">Dallia pectoralis</name>
    <name type="common">Alaska blackfish</name>
    <dbReference type="NCBI Taxonomy" id="75939"/>
    <lineage>
        <taxon>Eukaryota</taxon>
        <taxon>Metazoa</taxon>
        <taxon>Chordata</taxon>
        <taxon>Craniata</taxon>
        <taxon>Vertebrata</taxon>
        <taxon>Euteleostomi</taxon>
        <taxon>Actinopterygii</taxon>
        <taxon>Neopterygii</taxon>
        <taxon>Teleostei</taxon>
        <taxon>Protacanthopterygii</taxon>
        <taxon>Esociformes</taxon>
        <taxon>Umbridae</taxon>
        <taxon>Dallia</taxon>
    </lineage>
</organism>
<gene>
    <name evidence="1" type="ORF">DPEC_G00197580</name>
</gene>